<dbReference type="RefSeq" id="WP_338685859.1">
    <property type="nucleotide sequence ID" value="NZ_AP024702.1"/>
</dbReference>
<dbReference type="PROSITE" id="PS51318">
    <property type="entry name" value="TAT"/>
    <property type="match status" value="1"/>
</dbReference>
<dbReference type="InterPro" id="IPR006311">
    <property type="entry name" value="TAT_signal"/>
</dbReference>
<dbReference type="InterPro" id="IPR030948">
    <property type="entry name" value="TAT_var_transloc_signal_dom"/>
</dbReference>
<evidence type="ECO:0000313" key="3">
    <source>
        <dbReference type="Proteomes" id="UP001374893"/>
    </source>
</evidence>
<dbReference type="Gene3D" id="3.30.70.20">
    <property type="match status" value="2"/>
</dbReference>
<proteinExistence type="predicted"/>
<evidence type="ECO:0000259" key="1">
    <source>
        <dbReference type="PROSITE" id="PS51379"/>
    </source>
</evidence>
<dbReference type="InterPro" id="IPR017896">
    <property type="entry name" value="4Fe4S_Fe-S-bd"/>
</dbReference>
<keyword evidence="3" id="KW-1185">Reference proteome</keyword>
<dbReference type="PANTHER" id="PTHR42783">
    <property type="entry name" value="GLUTAMATE SYNTHASE [NADPH] SMALL CHAIN"/>
    <property type="match status" value="1"/>
</dbReference>
<dbReference type="Proteomes" id="UP001374893">
    <property type="component" value="Chromosome"/>
</dbReference>
<dbReference type="PROSITE" id="PS51379">
    <property type="entry name" value="4FE4S_FER_2"/>
    <property type="match status" value="3"/>
</dbReference>
<dbReference type="NCBIfam" id="TIGR04519">
    <property type="entry name" value="MoCo_extend_TAT"/>
    <property type="match status" value="1"/>
</dbReference>
<dbReference type="SUPFAM" id="SSF54862">
    <property type="entry name" value="4Fe-4S ferredoxins"/>
    <property type="match status" value="1"/>
</dbReference>
<feature type="domain" description="4Fe-4S ferredoxin-type" evidence="1">
    <location>
        <begin position="907"/>
        <end position="938"/>
    </location>
</feature>
<dbReference type="PANTHER" id="PTHR42783:SF3">
    <property type="entry name" value="GLUTAMATE SYNTHASE [NADPH] SMALL CHAIN-RELATED"/>
    <property type="match status" value="1"/>
</dbReference>
<dbReference type="Pfam" id="PF12838">
    <property type="entry name" value="Fer4_7"/>
    <property type="match status" value="1"/>
</dbReference>
<feature type="domain" description="4Fe-4S ferredoxin-type" evidence="1">
    <location>
        <begin position="939"/>
        <end position="968"/>
    </location>
</feature>
<reference evidence="2 3" key="1">
    <citation type="submission" date="2021-06" db="EMBL/GenBank/DDBJ databases">
        <title>Complete genome of Haloferula helveola possessing various polysaccharide degrading enzymes.</title>
        <authorList>
            <person name="Takami H."/>
            <person name="Huang C."/>
            <person name="Hamasaki K."/>
        </authorList>
    </citation>
    <scope>NUCLEOTIDE SEQUENCE [LARGE SCALE GENOMIC DNA]</scope>
    <source>
        <strain evidence="2 3">CN-1</strain>
    </source>
</reference>
<sequence>MSKRIWQHPEVPADETTVAWRSTGQLENTPAFREWLEREFPRGAAEMADDDDAQTSRRSFLKLMGASTALAGFGMAACRRPESHILPYAQAPEWVIPGKATYYATSMPRAHGATPMVVTSFEGRPTKLAPNTLHPDNAGTDAFAQASVLDLYSPSRSRYVLKGGKAAKRADFDAVMEALAGDTSAKVGFVFGRDDSPTRARLRKEIADRFGSAKFYAYEALEGEAHKAAGDGQRYVVDFSKADRIVSLDCDFAGLDPVGPVTGFFDRRKPEGKGYGNKPEASGMNRLYAVESGFSLTGGMADHRLKVKPSELVQFAKVLAQQVGASIQVPDIKTPDSRISDWVRAMADDLKNADGKVAVVAGSRAPEVVHHLVAAINDALKSSAEGGPVKLVRTESTGLGDIEQLTKDLTSGAVEHVLLLTPSNPVYDAPSDLDFAAALAKAKTSIHFGLRTDATAHAATWHVPAAHYLEAWSDSRTINGVHTVVQPMILPLYADCMSEIEVLAAFLPKEEPKEGEEAAGEPMPPAYVEVRKTFAGRAGDSEAAWKKFLHDGFLADSTYESGEYEADTDRATELAKSAPEPANEQLEIIFATDGSIYDGRWIDNGWLQEAPDPVSKISWDNVALIAPKTAKRLGFYDEVVGLEPKGKSYGVEGYYGKKGPDDEGENRTGRLIRIKVKGQEQPLEVPVQIAFGQAEDTIIISLGYGQGFNEEDELGRPVDHKNHVGQVGVNTGFNAYPFRTAATAYFAMVEGAPAGTDIRYSLAATQEHHSMYGRALAREVSTLKDDHKGDFAKQLASVQKHGMDSHAPPNISLYKPVDRDGEKLISDPIHQWGMSIDLSSCMGCNACLVACQAENNIPIVGKEQLAKGREMHWIRMDRYFAVQPELDDHGHPVKDENGDPVLDEANMEMIPQPVACVQCESAPCETVCPVNATIHTEDGLNSMAYNRCIGTRYCANNCPYKARRFNFFDYNKRNPLVAHNLYRGPLGEKQVGTAAHLQRNPNVSVRMRGVMEKCTYCVQRLKDAKIRQKRTQKQQSLATGDSTVTEVGTENLRIPANSVKVACQEACPAEAITFGNLLDSDSTLRKIRGEDNTPVLERNYDLLNYIGTRPRTSYLARVKNPNEKMPGAHNIGKATIHMH</sequence>
<dbReference type="SUPFAM" id="SSF53706">
    <property type="entry name" value="Formate dehydrogenase/DMSO reductase, domains 1-3"/>
    <property type="match status" value="1"/>
</dbReference>
<accession>A0ABN6H6P1</accession>
<protein>
    <submittedName>
        <fullName evidence="2">Molybdopterin oxidoreductase</fullName>
    </submittedName>
</protein>
<name>A0ABN6H6P1_9BACT</name>
<gene>
    <name evidence="2" type="ORF">HAHE_32290</name>
</gene>
<organism evidence="2 3">
    <name type="scientific">Haloferula helveola</name>
    <dbReference type="NCBI Taxonomy" id="490095"/>
    <lineage>
        <taxon>Bacteria</taxon>
        <taxon>Pseudomonadati</taxon>
        <taxon>Verrucomicrobiota</taxon>
        <taxon>Verrucomicrobiia</taxon>
        <taxon>Verrucomicrobiales</taxon>
        <taxon>Verrucomicrobiaceae</taxon>
        <taxon>Haloferula</taxon>
    </lineage>
</organism>
<evidence type="ECO:0000313" key="2">
    <source>
        <dbReference type="EMBL" id="BCX49321.1"/>
    </source>
</evidence>
<feature type="domain" description="4Fe-4S ferredoxin-type" evidence="1">
    <location>
        <begin position="832"/>
        <end position="862"/>
    </location>
</feature>
<dbReference type="EMBL" id="AP024702">
    <property type="protein sequence ID" value="BCX49321.1"/>
    <property type="molecule type" value="Genomic_DNA"/>
</dbReference>
<dbReference type="CDD" id="cd10551">
    <property type="entry name" value="PsrB"/>
    <property type="match status" value="1"/>
</dbReference>